<dbReference type="SUPFAM" id="SSF90123">
    <property type="entry name" value="ABC transporter transmembrane region"/>
    <property type="match status" value="1"/>
</dbReference>
<evidence type="ECO:0000256" key="3">
    <source>
        <dbReference type="ARBA" id="ARBA00022692"/>
    </source>
</evidence>
<evidence type="ECO:0000313" key="11">
    <source>
        <dbReference type="EMBL" id="KAK9762876.1"/>
    </source>
</evidence>
<dbReference type="PANTHER" id="PTHR11384">
    <property type="entry name" value="ATP-BINDING CASSETTE, SUB-FAMILY D MEMBER"/>
    <property type="match status" value="1"/>
</dbReference>
<evidence type="ECO:0000259" key="10">
    <source>
        <dbReference type="PROSITE" id="PS50929"/>
    </source>
</evidence>
<evidence type="ECO:0000256" key="5">
    <source>
        <dbReference type="ARBA" id="ARBA00022840"/>
    </source>
</evidence>
<dbReference type="Pfam" id="PF00005">
    <property type="entry name" value="ABC_tran"/>
    <property type="match status" value="1"/>
</dbReference>
<dbReference type="InterPro" id="IPR017871">
    <property type="entry name" value="ABC_transporter-like_CS"/>
</dbReference>
<evidence type="ECO:0000256" key="2">
    <source>
        <dbReference type="ARBA" id="ARBA00022448"/>
    </source>
</evidence>
<accession>A0ABR2WMZ5</accession>
<evidence type="ECO:0000256" key="6">
    <source>
        <dbReference type="ARBA" id="ARBA00022989"/>
    </source>
</evidence>
<keyword evidence="4" id="KW-0547">Nucleotide-binding</keyword>
<keyword evidence="12" id="KW-1185">Reference proteome</keyword>
<keyword evidence="5" id="KW-0067">ATP-binding</keyword>
<keyword evidence="6 8" id="KW-1133">Transmembrane helix</keyword>
<dbReference type="Gene3D" id="3.40.50.300">
    <property type="entry name" value="P-loop containing nucleotide triphosphate hydrolases"/>
    <property type="match status" value="1"/>
</dbReference>
<keyword evidence="7 8" id="KW-0472">Membrane</keyword>
<dbReference type="InterPro" id="IPR036640">
    <property type="entry name" value="ABC1_TM_sf"/>
</dbReference>
<dbReference type="InterPro" id="IPR003593">
    <property type="entry name" value="AAA+_ATPase"/>
</dbReference>
<feature type="transmembrane region" description="Helical" evidence="8">
    <location>
        <begin position="216"/>
        <end position="234"/>
    </location>
</feature>
<sequence>MTNSYQPLPNAPTLGFESMDIDESHEYQENQSSSRYGGRVNKLEEDMKENKPKLNKQFFRRLNHILRLVFSFSRPNSVTVLFFGLLIVSTLNEVVIYFVGTLTSHFYEILGKRDFGGFVLLLSYSGFLLTIAALGNSSMSFIGGYFQVKVRRVLAGALHNRYLQTSIFYKLATHDLIDNPDQRITQDVDKFAHELSEIVQKTIITPFMILYYTYKSWSVSGFVGPLCVYIFFFLSSMGNKLLLDPIVRYICLKENYEGNYRYVHVRARSMAESIAFYGGENEEKKQMDQSLSSLIRCQLTIVRKQFFLDTGTHLYSYFGSILSYVIIAIPIFMTHKYDSIDDADLSALISKHAFLIMYLNHKFSVIVQQAKRFTDLAGYTARIGQMFEVMDDAYSEIENRSIEHPYSDVSGRDTTSIILKNVGCVTPSGKLLYSGLSFQIKQGENLFITGPNGCGKTSLLRMICGLWPCSEGHISTPPLKNARDVLFLPQVPYLAFGSLRDQIIYPGHPDGRLISIDDGEMRNLLKEVDLSELEESITFDKDLGQHWDQYLSPGQQQRLAFARLFYWRSRFAILDEATNSLDSKTEERLFRKCHDLGITCITVSHNTSLRNHHPNALLFDGHSGFKFDLSSSNQPNLLEL</sequence>
<protein>
    <submittedName>
        <fullName evidence="11">Uncharacterized protein</fullName>
    </submittedName>
</protein>
<name>A0ABR2WMZ5_9FUNG</name>
<dbReference type="PANTHER" id="PTHR11384:SF59">
    <property type="entry name" value="LYSOSOMAL COBALAMIN TRANSPORTER ABCD4"/>
    <property type="match status" value="1"/>
</dbReference>
<evidence type="ECO:0000259" key="9">
    <source>
        <dbReference type="PROSITE" id="PS50893"/>
    </source>
</evidence>
<feature type="transmembrane region" description="Helical" evidence="8">
    <location>
        <begin position="115"/>
        <end position="135"/>
    </location>
</feature>
<evidence type="ECO:0000256" key="7">
    <source>
        <dbReference type="ARBA" id="ARBA00023136"/>
    </source>
</evidence>
<dbReference type="Pfam" id="PF06472">
    <property type="entry name" value="ABC_membrane_2"/>
    <property type="match status" value="1"/>
</dbReference>
<dbReference type="InterPro" id="IPR003439">
    <property type="entry name" value="ABC_transporter-like_ATP-bd"/>
</dbReference>
<evidence type="ECO:0000313" key="12">
    <source>
        <dbReference type="Proteomes" id="UP001479436"/>
    </source>
</evidence>
<organism evidence="11 12">
    <name type="scientific">Basidiobolus ranarum</name>
    <dbReference type="NCBI Taxonomy" id="34480"/>
    <lineage>
        <taxon>Eukaryota</taxon>
        <taxon>Fungi</taxon>
        <taxon>Fungi incertae sedis</taxon>
        <taxon>Zoopagomycota</taxon>
        <taxon>Entomophthoromycotina</taxon>
        <taxon>Basidiobolomycetes</taxon>
        <taxon>Basidiobolales</taxon>
        <taxon>Basidiobolaceae</taxon>
        <taxon>Basidiobolus</taxon>
    </lineage>
</organism>
<feature type="domain" description="ABC transmembrane type-1" evidence="10">
    <location>
        <begin position="80"/>
        <end position="332"/>
    </location>
</feature>
<dbReference type="SMART" id="SM00382">
    <property type="entry name" value="AAA"/>
    <property type="match status" value="1"/>
</dbReference>
<gene>
    <name evidence="11" type="ORF">K7432_010949</name>
</gene>
<dbReference type="PROSITE" id="PS50929">
    <property type="entry name" value="ABC_TM1F"/>
    <property type="match status" value="1"/>
</dbReference>
<comment type="similarity">
    <text evidence="1">Belongs to the ABC transporter superfamily. ABCD family. Peroxisomal fatty acyl CoA transporter (TC 3.A.1.203) subfamily.</text>
</comment>
<dbReference type="CDD" id="cd03223">
    <property type="entry name" value="ABCD_peroxisomal_ALDP"/>
    <property type="match status" value="1"/>
</dbReference>
<dbReference type="InterPro" id="IPR027417">
    <property type="entry name" value="P-loop_NTPase"/>
</dbReference>
<dbReference type="EMBL" id="JASJQH010000798">
    <property type="protein sequence ID" value="KAK9762876.1"/>
    <property type="molecule type" value="Genomic_DNA"/>
</dbReference>
<dbReference type="PROSITE" id="PS50893">
    <property type="entry name" value="ABC_TRANSPORTER_2"/>
    <property type="match status" value="1"/>
</dbReference>
<evidence type="ECO:0000256" key="8">
    <source>
        <dbReference type="SAM" id="Phobius"/>
    </source>
</evidence>
<keyword evidence="2" id="KW-0813">Transport</keyword>
<dbReference type="SUPFAM" id="SSF52540">
    <property type="entry name" value="P-loop containing nucleoside triphosphate hydrolases"/>
    <property type="match status" value="1"/>
</dbReference>
<dbReference type="InterPro" id="IPR050835">
    <property type="entry name" value="ABC_transporter_sub-D"/>
</dbReference>
<dbReference type="PROSITE" id="PS00211">
    <property type="entry name" value="ABC_TRANSPORTER_1"/>
    <property type="match status" value="1"/>
</dbReference>
<reference evidence="11 12" key="1">
    <citation type="submission" date="2023-04" db="EMBL/GenBank/DDBJ databases">
        <title>Genome of Basidiobolus ranarum AG-B5.</title>
        <authorList>
            <person name="Stajich J.E."/>
            <person name="Carter-House D."/>
            <person name="Gryganskyi A."/>
        </authorList>
    </citation>
    <scope>NUCLEOTIDE SEQUENCE [LARGE SCALE GENOMIC DNA]</scope>
    <source>
        <strain evidence="11 12">AG-B5</strain>
    </source>
</reference>
<dbReference type="Proteomes" id="UP001479436">
    <property type="component" value="Unassembled WGS sequence"/>
</dbReference>
<evidence type="ECO:0000256" key="4">
    <source>
        <dbReference type="ARBA" id="ARBA00022741"/>
    </source>
</evidence>
<dbReference type="InterPro" id="IPR011527">
    <property type="entry name" value="ABC1_TM_dom"/>
</dbReference>
<dbReference type="Gene3D" id="1.20.1560.10">
    <property type="entry name" value="ABC transporter type 1, transmembrane domain"/>
    <property type="match status" value="1"/>
</dbReference>
<feature type="domain" description="ABC transporter" evidence="9">
    <location>
        <begin position="417"/>
        <end position="639"/>
    </location>
</feature>
<comment type="caution">
    <text evidence="11">The sequence shown here is derived from an EMBL/GenBank/DDBJ whole genome shotgun (WGS) entry which is preliminary data.</text>
</comment>
<keyword evidence="3 8" id="KW-0812">Transmembrane</keyword>
<evidence type="ECO:0000256" key="1">
    <source>
        <dbReference type="ARBA" id="ARBA00008575"/>
    </source>
</evidence>
<proteinExistence type="inferred from homology"/>
<feature type="transmembrane region" description="Helical" evidence="8">
    <location>
        <begin position="80"/>
        <end position="103"/>
    </location>
</feature>
<feature type="transmembrane region" description="Helical" evidence="8">
    <location>
        <begin position="314"/>
        <end position="333"/>
    </location>
</feature>